<keyword evidence="2" id="KW-1185">Reference proteome</keyword>
<dbReference type="AlphaFoldDB" id="A0ABC9FWZ0"/>
<proteinExistence type="predicted"/>
<sequence length="475" mass="53049">MAIGGGGGADLISSLADDLLHVILLRLRDTAAAARTSVLSRRWRRLWAHLPELSFRYKHQQIYSAQAHERVDAALATHAAGTAIFLLDVGLPSWKPQTTAAAGDPAAHKRLLQFASRRVAGELRLSLRCKHSNDEIVLPPCERTTAIKLSVSSHALRLQPHPGGGAFAALTKLRIKKALANGSDLEDVVSSRCPRLKELFLKRVTLKDGGRALSIRSDSLERLEMADMNVYIFNPHLHLQVIGPELRILSPGILTGSHIVAPKLSELSWRGPYDPVRHYTREAGSHLRRLHVVAMDSPSAMLMRRFNTVHELQLMVKVWKGIENYKEYLENINQLSKCEVLVVGFLLVPHAIKPVMLHLLNKCADVKKLVVRCLACIAKDGCECVSWGCQCGWSKEGHNTYNIALGSLELVEIKDCMTEAHHKVEFVKLLCEYSATFHKRVTITIIETMHNEYVREKIRNICVPNDKVAINVQCT</sequence>
<dbReference type="PANTHER" id="PTHR34709">
    <property type="entry name" value="OS10G0396666 PROTEIN"/>
    <property type="match status" value="1"/>
</dbReference>
<dbReference type="InterPro" id="IPR036047">
    <property type="entry name" value="F-box-like_dom_sf"/>
</dbReference>
<dbReference type="SUPFAM" id="SSF81383">
    <property type="entry name" value="F-box domain"/>
    <property type="match status" value="1"/>
</dbReference>
<evidence type="ECO:0000313" key="2">
    <source>
        <dbReference type="Proteomes" id="UP001497457"/>
    </source>
</evidence>
<dbReference type="EMBL" id="OZ075117">
    <property type="protein sequence ID" value="CAL5083406.1"/>
    <property type="molecule type" value="Genomic_DNA"/>
</dbReference>
<dbReference type="InterPro" id="IPR055312">
    <property type="entry name" value="FBL15-like"/>
</dbReference>
<accession>A0ABC9FWZ0</accession>
<reference evidence="2" key="1">
    <citation type="submission" date="2024-06" db="EMBL/GenBank/DDBJ databases">
        <authorList>
            <person name="Ryan C."/>
        </authorList>
    </citation>
    <scope>NUCLEOTIDE SEQUENCE [LARGE SCALE GENOMIC DNA]</scope>
</reference>
<organism evidence="1 2">
    <name type="scientific">Urochloa decumbens</name>
    <dbReference type="NCBI Taxonomy" id="240449"/>
    <lineage>
        <taxon>Eukaryota</taxon>
        <taxon>Viridiplantae</taxon>
        <taxon>Streptophyta</taxon>
        <taxon>Embryophyta</taxon>
        <taxon>Tracheophyta</taxon>
        <taxon>Spermatophyta</taxon>
        <taxon>Magnoliopsida</taxon>
        <taxon>Liliopsida</taxon>
        <taxon>Poales</taxon>
        <taxon>Poaceae</taxon>
        <taxon>PACMAD clade</taxon>
        <taxon>Panicoideae</taxon>
        <taxon>Panicodae</taxon>
        <taxon>Paniceae</taxon>
        <taxon>Melinidinae</taxon>
        <taxon>Urochloa</taxon>
    </lineage>
</organism>
<dbReference type="Proteomes" id="UP001497457">
    <property type="component" value="Chromosome 7b"/>
</dbReference>
<evidence type="ECO:0000313" key="1">
    <source>
        <dbReference type="EMBL" id="CAL5083406.1"/>
    </source>
</evidence>
<evidence type="ECO:0008006" key="3">
    <source>
        <dbReference type="Google" id="ProtNLM"/>
    </source>
</evidence>
<reference evidence="1 2" key="2">
    <citation type="submission" date="2024-10" db="EMBL/GenBank/DDBJ databases">
        <authorList>
            <person name="Ryan C."/>
        </authorList>
    </citation>
    <scope>NUCLEOTIDE SEQUENCE [LARGE SCALE GENOMIC DNA]</scope>
</reference>
<gene>
    <name evidence="1" type="ORF">URODEC1_LOCUS109912</name>
</gene>
<name>A0ABC9FWZ0_9POAL</name>
<protein>
    <recommendedName>
        <fullName evidence="3">F-box domain-containing protein</fullName>
    </recommendedName>
</protein>
<dbReference type="PANTHER" id="PTHR34709:SF72">
    <property type="entry name" value="OS07G0130000 PROTEIN"/>
    <property type="match status" value="1"/>
</dbReference>